<dbReference type="Gene3D" id="1.10.443.10">
    <property type="entry name" value="Intergrase catalytic core"/>
    <property type="match status" value="1"/>
</dbReference>
<gene>
    <name evidence="2" type="ORF">SPLIT_LOCUS10976</name>
</gene>
<evidence type="ECO:0000313" key="2">
    <source>
        <dbReference type="EMBL" id="CAH1645624.1"/>
    </source>
</evidence>
<dbReference type="InterPro" id="IPR013762">
    <property type="entry name" value="Integrase-like_cat_sf"/>
</dbReference>
<proteinExistence type="predicted"/>
<keyword evidence="1" id="KW-0233">DNA recombination</keyword>
<sequence>MSPKSKIWNIQDLLAWLETHPPDRESIFQVSRHVALLLLLASGRRIHDLTLLSISAENCIISERSVTFWPMFGPKTDGTRGRQSGWLLHKSDNRTFDLVSWVRSLIDVTSVRRKSQDGLLNLFITTRGKVKAASRAVIAGWLKTSFNDIGVNCTPRSIRSAVASYDYARDTPLDEILKRGNWRGSANFFKHYCKAGGQVC</sequence>
<dbReference type="EMBL" id="LR824537">
    <property type="protein sequence ID" value="CAH1645624.1"/>
    <property type="molecule type" value="Genomic_DNA"/>
</dbReference>
<dbReference type="SUPFAM" id="SSF56349">
    <property type="entry name" value="DNA breaking-rejoining enzymes"/>
    <property type="match status" value="1"/>
</dbReference>
<keyword evidence="3" id="KW-1185">Reference proteome</keyword>
<dbReference type="GO" id="GO:0015074">
    <property type="term" value="P:DNA integration"/>
    <property type="evidence" value="ECO:0007669"/>
    <property type="project" value="InterPro"/>
</dbReference>
<dbReference type="InterPro" id="IPR011010">
    <property type="entry name" value="DNA_brk_join_enz"/>
</dbReference>
<dbReference type="PANTHER" id="PTHR35617:SF3">
    <property type="entry name" value="CORE-BINDING (CB) DOMAIN-CONTAINING PROTEIN"/>
    <property type="match status" value="1"/>
</dbReference>
<dbReference type="GO" id="GO:0006310">
    <property type="term" value="P:DNA recombination"/>
    <property type="evidence" value="ECO:0007669"/>
    <property type="project" value="UniProtKB-KW"/>
</dbReference>
<evidence type="ECO:0008006" key="4">
    <source>
        <dbReference type="Google" id="ProtNLM"/>
    </source>
</evidence>
<dbReference type="GO" id="GO:0003677">
    <property type="term" value="F:DNA binding"/>
    <property type="evidence" value="ECO:0007669"/>
    <property type="project" value="InterPro"/>
</dbReference>
<reference evidence="2" key="1">
    <citation type="submission" date="2022-02" db="EMBL/GenBank/DDBJ databases">
        <authorList>
            <person name="King R."/>
        </authorList>
    </citation>
    <scope>NUCLEOTIDE SEQUENCE</scope>
</reference>
<name>A0A9P0IEG8_SPOLI</name>
<evidence type="ECO:0000313" key="3">
    <source>
        <dbReference type="Proteomes" id="UP001153321"/>
    </source>
</evidence>
<accession>A0A9P0IEG8</accession>
<evidence type="ECO:0000256" key="1">
    <source>
        <dbReference type="ARBA" id="ARBA00023172"/>
    </source>
</evidence>
<dbReference type="PANTHER" id="PTHR35617">
    <property type="entry name" value="PHAGE_INTEGRASE DOMAIN-CONTAINING PROTEIN"/>
    <property type="match status" value="1"/>
</dbReference>
<organism evidence="2 3">
    <name type="scientific">Spodoptera littoralis</name>
    <name type="common">Egyptian cotton leafworm</name>
    <dbReference type="NCBI Taxonomy" id="7109"/>
    <lineage>
        <taxon>Eukaryota</taxon>
        <taxon>Metazoa</taxon>
        <taxon>Ecdysozoa</taxon>
        <taxon>Arthropoda</taxon>
        <taxon>Hexapoda</taxon>
        <taxon>Insecta</taxon>
        <taxon>Pterygota</taxon>
        <taxon>Neoptera</taxon>
        <taxon>Endopterygota</taxon>
        <taxon>Lepidoptera</taxon>
        <taxon>Glossata</taxon>
        <taxon>Ditrysia</taxon>
        <taxon>Noctuoidea</taxon>
        <taxon>Noctuidae</taxon>
        <taxon>Amphipyrinae</taxon>
        <taxon>Spodoptera</taxon>
    </lineage>
</organism>
<dbReference type="Proteomes" id="UP001153321">
    <property type="component" value="Chromosome 6"/>
</dbReference>
<dbReference type="AlphaFoldDB" id="A0A9P0IEG8"/>
<protein>
    <recommendedName>
        <fullName evidence="4">Tyr recombinase domain-containing protein</fullName>
    </recommendedName>
</protein>